<protein>
    <submittedName>
        <fullName evidence="3">Uncharacterized protein</fullName>
    </submittedName>
</protein>
<keyword evidence="2" id="KW-0472">Membrane</keyword>
<evidence type="ECO:0000256" key="1">
    <source>
        <dbReference type="SAM" id="MobiDB-lite"/>
    </source>
</evidence>
<keyword evidence="2" id="KW-0812">Transmembrane</keyword>
<evidence type="ECO:0000313" key="3">
    <source>
        <dbReference type="EMBL" id="MBD2770451.1"/>
    </source>
</evidence>
<dbReference type="EMBL" id="JACXAD010000039">
    <property type="protein sequence ID" value="MBD2770451.1"/>
    <property type="molecule type" value="Genomic_DNA"/>
</dbReference>
<keyword evidence="2" id="KW-1133">Transmembrane helix</keyword>
<sequence>MSDLHNPLFSEEKEFLERKKLEYERALRGDVDNLKEKSVQVGRVAAVGAGLVGGIWLITKAFSRKKHQRQARQYNDPAYGADLGHDGDFGYEDFGRGGDGEQGGYDDAGAEYFTAGNGQRYPSKRYQKSAAESAQVFADYDQAPNEDDDLRSTTPAARVQASYSAKPGADLHGALRQQPSPYDPEDFEDDPFQDLPYDDSRRLPTSHAFDDDNGIESRWSGSDLIGRALQAFLKSDTGKMLVAQAAAVVLAMVTKKVSELFPADKNVDLASSPGYAPVRTEGTPAVSLASPDSPDASTRSSSI</sequence>
<accession>A0A927BGG5</accession>
<evidence type="ECO:0000256" key="2">
    <source>
        <dbReference type="SAM" id="Phobius"/>
    </source>
</evidence>
<dbReference type="Proteomes" id="UP000612233">
    <property type="component" value="Unassembled WGS sequence"/>
</dbReference>
<feature type="compositionally biased region" description="Acidic residues" evidence="1">
    <location>
        <begin position="183"/>
        <end position="192"/>
    </location>
</feature>
<dbReference type="AlphaFoldDB" id="A0A927BGG5"/>
<dbReference type="RefSeq" id="WP_191007257.1">
    <property type="nucleotide sequence ID" value="NZ_JACXAD010000039.1"/>
</dbReference>
<evidence type="ECO:0000313" key="4">
    <source>
        <dbReference type="Proteomes" id="UP000612233"/>
    </source>
</evidence>
<reference evidence="3" key="1">
    <citation type="submission" date="2020-09" db="EMBL/GenBank/DDBJ databases">
        <authorList>
            <person name="Kim M.K."/>
        </authorList>
    </citation>
    <scope>NUCLEOTIDE SEQUENCE</scope>
    <source>
        <strain evidence="3">BT664</strain>
    </source>
</reference>
<feature type="region of interest" description="Disordered" evidence="1">
    <location>
        <begin position="271"/>
        <end position="303"/>
    </location>
</feature>
<name>A0A927BGG5_9BACT</name>
<comment type="caution">
    <text evidence="3">The sequence shown here is derived from an EMBL/GenBank/DDBJ whole genome shotgun (WGS) entry which is preliminary data.</text>
</comment>
<feature type="region of interest" description="Disordered" evidence="1">
    <location>
        <begin position="163"/>
        <end position="216"/>
    </location>
</feature>
<keyword evidence="4" id="KW-1185">Reference proteome</keyword>
<organism evidence="3 4">
    <name type="scientific">Hymenobacter montanus</name>
    <dbReference type="NCBI Taxonomy" id="2771359"/>
    <lineage>
        <taxon>Bacteria</taxon>
        <taxon>Pseudomonadati</taxon>
        <taxon>Bacteroidota</taxon>
        <taxon>Cytophagia</taxon>
        <taxon>Cytophagales</taxon>
        <taxon>Hymenobacteraceae</taxon>
        <taxon>Hymenobacter</taxon>
    </lineage>
</organism>
<gene>
    <name evidence="3" type="ORF">IC235_21410</name>
</gene>
<proteinExistence type="predicted"/>
<feature type="transmembrane region" description="Helical" evidence="2">
    <location>
        <begin position="41"/>
        <end position="59"/>
    </location>
</feature>